<evidence type="ECO:0000256" key="4">
    <source>
        <dbReference type="ARBA" id="ARBA00022553"/>
    </source>
</evidence>
<feature type="transmembrane region" description="Helical" evidence="12">
    <location>
        <begin position="270"/>
        <end position="293"/>
    </location>
</feature>
<protein>
    <submittedName>
        <fullName evidence="15">Mannitol-specific PTS transporter subunit IIC</fullName>
        <ecNumber evidence="15">2.7.1.-</ecNumber>
    </submittedName>
</protein>
<comment type="caution">
    <text evidence="15">The sequence shown here is derived from an EMBL/GenBank/DDBJ whole genome shotgun (WGS) entry which is preliminary data.</text>
</comment>
<dbReference type="GO" id="GO:0016740">
    <property type="term" value="F:transferase activity"/>
    <property type="evidence" value="ECO:0007669"/>
    <property type="project" value="UniProtKB-KW"/>
</dbReference>
<evidence type="ECO:0000256" key="12">
    <source>
        <dbReference type="SAM" id="Phobius"/>
    </source>
</evidence>
<sequence length="513" mass="55161">MLSPNSRLKAQGFGRFLSSIVMPNLSAFIAWGLISALFISSGWMPNSELAALVEPMLFFLLPLLIGYTGGRLVSGERGAVVGAIAVMGLIVGSDVPMLMGAMIVGPLAGWVIKCVDEFTQKRTKTGFEMLVSNFSAGIVGMGSAIFAYYIIGPIVLVVTTMLIAGVEVLIDTSTLALVAILVEPAKIFFLNNAINHGVFTPLGLHQVEEFGQSIFFMLEANPGPGLGILLAHMVFSKGQVRQTAAGATVIHFFGGIQEVYFPYVMMKPRLLVALILGSMAGIFTLTFFDSGLISPASPGSIVSILLMTPKDSYLGIIACVMSSTLVSFVSAVVLLKVEANIKPSGQKGEHEVGFSVLETIEVEDAIAQEPILFSRDNVFLGKDMTDKKQAIEFAGEQLVKLGHVEPEYIQCMLDRERLLSTYLGESIALPHGVIAGKQYIKSEGVVVCQFPNGVVWDEDGEDVAKLVVAIAARGERHIQMISLVSGALDNDESLEFLKTTASTEEFLRVINRI</sequence>
<evidence type="ECO:0000256" key="2">
    <source>
        <dbReference type="ARBA" id="ARBA00022448"/>
    </source>
</evidence>
<keyword evidence="7" id="KW-0598">Phosphotransferase system</keyword>
<dbReference type="InterPro" id="IPR050893">
    <property type="entry name" value="Sugar_PTS"/>
</dbReference>
<feature type="transmembrane region" description="Helical" evidence="12">
    <location>
        <begin position="21"/>
        <end position="43"/>
    </location>
</feature>
<feature type="transmembrane region" description="Helical" evidence="12">
    <location>
        <begin position="49"/>
        <end position="67"/>
    </location>
</feature>
<keyword evidence="10 12" id="KW-1133">Transmembrane helix</keyword>
<keyword evidence="11 12" id="KW-0472">Membrane</keyword>
<dbReference type="RefSeq" id="WP_289960473.1">
    <property type="nucleotide sequence ID" value="NZ_JAUEOZ010000001.1"/>
</dbReference>
<gene>
    <name evidence="15" type="primary">mtlA</name>
    <name evidence="15" type="ORF">QWJ08_02010</name>
</gene>
<keyword evidence="16" id="KW-1185">Reference proteome</keyword>
<dbReference type="SUPFAM" id="SSF55804">
    <property type="entry name" value="Phoshotransferase/anion transport protein"/>
    <property type="match status" value="1"/>
</dbReference>
<dbReference type="InterPro" id="IPR016152">
    <property type="entry name" value="PTrfase/Anion_transptr"/>
</dbReference>
<organism evidence="15 16">
    <name type="scientific">Vibrio agarivorans</name>
    <dbReference type="NCBI Taxonomy" id="153622"/>
    <lineage>
        <taxon>Bacteria</taxon>
        <taxon>Pseudomonadati</taxon>
        <taxon>Pseudomonadota</taxon>
        <taxon>Gammaproteobacteria</taxon>
        <taxon>Vibrionales</taxon>
        <taxon>Vibrionaceae</taxon>
        <taxon>Vibrio</taxon>
    </lineage>
</organism>
<keyword evidence="9" id="KW-0418">Kinase</keyword>
<keyword evidence="3" id="KW-1003">Cell membrane</keyword>
<keyword evidence="6 15" id="KW-0808">Transferase</keyword>
<evidence type="ECO:0000313" key="15">
    <source>
        <dbReference type="EMBL" id="MDN2480178.1"/>
    </source>
</evidence>
<feature type="transmembrane region" description="Helical" evidence="12">
    <location>
        <begin position="157"/>
        <end position="182"/>
    </location>
</feature>
<feature type="domain" description="PTS EIIA type-2" evidence="13">
    <location>
        <begin position="371"/>
        <end position="513"/>
    </location>
</feature>
<evidence type="ECO:0000256" key="6">
    <source>
        <dbReference type="ARBA" id="ARBA00022679"/>
    </source>
</evidence>
<dbReference type="PROSITE" id="PS51104">
    <property type="entry name" value="PTS_EIIC_TYPE_2"/>
    <property type="match status" value="1"/>
</dbReference>
<dbReference type="CDD" id="cd00211">
    <property type="entry name" value="PTS_IIA_fru"/>
    <property type="match status" value="1"/>
</dbReference>
<feature type="transmembrane region" description="Helical" evidence="12">
    <location>
        <begin position="127"/>
        <end position="151"/>
    </location>
</feature>
<evidence type="ECO:0000259" key="13">
    <source>
        <dbReference type="PROSITE" id="PS51094"/>
    </source>
</evidence>
<evidence type="ECO:0000256" key="1">
    <source>
        <dbReference type="ARBA" id="ARBA00004651"/>
    </source>
</evidence>
<evidence type="ECO:0000256" key="5">
    <source>
        <dbReference type="ARBA" id="ARBA00022597"/>
    </source>
</evidence>
<feature type="domain" description="PTS EIIC type-2" evidence="14">
    <location>
        <begin position="13"/>
        <end position="341"/>
    </location>
</feature>
<dbReference type="EMBL" id="JAUEOZ010000001">
    <property type="protein sequence ID" value="MDN2480178.1"/>
    <property type="molecule type" value="Genomic_DNA"/>
</dbReference>
<evidence type="ECO:0000256" key="9">
    <source>
        <dbReference type="ARBA" id="ARBA00022777"/>
    </source>
</evidence>
<dbReference type="InterPro" id="IPR003352">
    <property type="entry name" value="PTS_EIIC"/>
</dbReference>
<dbReference type="Gene3D" id="3.40.930.10">
    <property type="entry name" value="Mannitol-specific EII, Chain A"/>
    <property type="match status" value="1"/>
</dbReference>
<dbReference type="PANTHER" id="PTHR30181">
    <property type="entry name" value="MANNITOL PERMEASE IIC COMPONENT"/>
    <property type="match status" value="1"/>
</dbReference>
<keyword evidence="2" id="KW-0813">Transport</keyword>
<reference evidence="15" key="1">
    <citation type="submission" date="2024-05" db="EMBL/GenBank/DDBJ databases">
        <title>Genome Sequences of Four Agar- Degrading Marine Bacteria.</title>
        <authorList>
            <person name="Phillips E.K."/>
            <person name="Shaffer J.C."/>
            <person name="Henson M.W."/>
            <person name="Temperton B."/>
            <person name="Thrash C.J."/>
            <person name="Martin M.O."/>
        </authorList>
    </citation>
    <scope>NUCLEOTIDE SEQUENCE</scope>
    <source>
        <strain evidence="15">EKP203</strain>
    </source>
</reference>
<dbReference type="PROSITE" id="PS00372">
    <property type="entry name" value="PTS_EIIA_TYPE_2_HIS"/>
    <property type="match status" value="1"/>
</dbReference>
<dbReference type="EC" id="2.7.1.-" evidence="15"/>
<keyword evidence="8 12" id="KW-0812">Transmembrane</keyword>
<dbReference type="NCBIfam" id="TIGR00851">
    <property type="entry name" value="mtlA"/>
    <property type="match status" value="1"/>
</dbReference>
<keyword evidence="4" id="KW-0597">Phosphoprotein</keyword>
<name>A0ABT7XWL8_9VIBR</name>
<dbReference type="InterPro" id="IPR013014">
    <property type="entry name" value="PTS_EIIC_2"/>
</dbReference>
<dbReference type="PANTHER" id="PTHR30181:SF2">
    <property type="entry name" value="PTS SYSTEM MANNITOL-SPECIFIC EIICBA COMPONENT"/>
    <property type="match status" value="1"/>
</dbReference>
<evidence type="ECO:0000256" key="10">
    <source>
        <dbReference type="ARBA" id="ARBA00022989"/>
    </source>
</evidence>
<dbReference type="InterPro" id="IPR002178">
    <property type="entry name" value="PTS_EIIA_type-2_dom"/>
</dbReference>
<proteinExistence type="predicted"/>
<feature type="transmembrane region" description="Helical" evidence="12">
    <location>
        <begin position="313"/>
        <end position="335"/>
    </location>
</feature>
<dbReference type="Proteomes" id="UP001169719">
    <property type="component" value="Unassembled WGS sequence"/>
</dbReference>
<accession>A0ABT7XWL8</accession>
<evidence type="ECO:0000256" key="7">
    <source>
        <dbReference type="ARBA" id="ARBA00022683"/>
    </source>
</evidence>
<evidence type="ECO:0000256" key="11">
    <source>
        <dbReference type="ARBA" id="ARBA00023136"/>
    </source>
</evidence>
<evidence type="ECO:0000313" key="16">
    <source>
        <dbReference type="Proteomes" id="UP001169719"/>
    </source>
</evidence>
<evidence type="ECO:0000256" key="3">
    <source>
        <dbReference type="ARBA" id="ARBA00022475"/>
    </source>
</evidence>
<feature type="transmembrane region" description="Helical" evidence="12">
    <location>
        <begin position="74"/>
        <end position="91"/>
    </location>
</feature>
<dbReference type="Pfam" id="PF02378">
    <property type="entry name" value="PTS_EIIC"/>
    <property type="match status" value="1"/>
</dbReference>
<evidence type="ECO:0000259" key="14">
    <source>
        <dbReference type="PROSITE" id="PS51104"/>
    </source>
</evidence>
<comment type="subcellular location">
    <subcellularLocation>
        <location evidence="1">Cell membrane</location>
        <topology evidence="1">Multi-pass membrane protein</topology>
    </subcellularLocation>
</comment>
<dbReference type="Pfam" id="PF00359">
    <property type="entry name" value="PTS_EIIA_2"/>
    <property type="match status" value="1"/>
</dbReference>
<dbReference type="PROSITE" id="PS51094">
    <property type="entry name" value="PTS_EIIA_TYPE_2"/>
    <property type="match status" value="1"/>
</dbReference>
<evidence type="ECO:0000256" key="8">
    <source>
        <dbReference type="ARBA" id="ARBA00022692"/>
    </source>
</evidence>
<dbReference type="InterPro" id="IPR004718">
    <property type="entry name" value="PTS_IIC_mtl"/>
</dbReference>
<keyword evidence="5" id="KW-0762">Sugar transport</keyword>